<dbReference type="InterPro" id="IPR035906">
    <property type="entry name" value="MetI-like_sf"/>
</dbReference>
<keyword evidence="5 7" id="KW-1133">Transmembrane helix</keyword>
<dbReference type="PANTHER" id="PTHR47737:SF1">
    <property type="entry name" value="GLYCINE BETAINE_PROLINE BETAINE TRANSPORT SYSTEM PERMEASE PROTEIN PROW"/>
    <property type="match status" value="1"/>
</dbReference>
<feature type="transmembrane region" description="Helical" evidence="7">
    <location>
        <begin position="243"/>
        <end position="266"/>
    </location>
</feature>
<comment type="similarity">
    <text evidence="7">Belongs to the binding-protein-dependent transport system permease family.</text>
</comment>
<dbReference type="InterPro" id="IPR000515">
    <property type="entry name" value="MetI-like"/>
</dbReference>
<organism evidence="9 10">
    <name type="scientific">Rhizobium etli bv. mimosae str. IE4771</name>
    <dbReference type="NCBI Taxonomy" id="1432050"/>
    <lineage>
        <taxon>Bacteria</taxon>
        <taxon>Pseudomonadati</taxon>
        <taxon>Pseudomonadota</taxon>
        <taxon>Alphaproteobacteria</taxon>
        <taxon>Hyphomicrobiales</taxon>
        <taxon>Rhizobiaceae</taxon>
        <taxon>Rhizobium/Agrobacterium group</taxon>
        <taxon>Rhizobium</taxon>
    </lineage>
</organism>
<evidence type="ECO:0000259" key="8">
    <source>
        <dbReference type="PROSITE" id="PS50928"/>
    </source>
</evidence>
<evidence type="ECO:0000256" key="1">
    <source>
        <dbReference type="ARBA" id="ARBA00004651"/>
    </source>
</evidence>
<evidence type="ECO:0000256" key="7">
    <source>
        <dbReference type="RuleBase" id="RU363032"/>
    </source>
</evidence>
<keyword evidence="9" id="KW-0614">Plasmid</keyword>
<evidence type="ECO:0000256" key="6">
    <source>
        <dbReference type="ARBA" id="ARBA00023136"/>
    </source>
</evidence>
<reference evidence="9 10" key="1">
    <citation type="submission" date="2013-12" db="EMBL/GenBank/DDBJ databases">
        <title>Complete genome sequence of Rhizobium etli bv. mimosae IE4771.</title>
        <authorList>
            <person name="Bustos P."/>
            <person name="Santamaria R.I."/>
            <person name="Lozano L."/>
            <person name="Ormeno-Orrillo E."/>
            <person name="Rogel M.A."/>
            <person name="Romero D."/>
            <person name="Cevallos M.A."/>
            <person name="Martinez-Romero E."/>
            <person name="Gonzalez V."/>
        </authorList>
    </citation>
    <scope>NUCLEOTIDE SEQUENCE [LARGE SCALE GENOMIC DNA]</scope>
    <source>
        <strain evidence="9 10">IE4771</strain>
        <plasmid evidence="10">Plasmid pRetIE4771d</plasmid>
    </source>
</reference>
<dbReference type="HOGENOM" id="CLU_028473_1_0_5"/>
<feature type="transmembrane region" description="Helical" evidence="7">
    <location>
        <begin position="95"/>
        <end position="119"/>
    </location>
</feature>
<name>A0A060I7K6_RHIET</name>
<feature type="transmembrane region" description="Helical" evidence="7">
    <location>
        <begin position="43"/>
        <end position="64"/>
    </location>
</feature>
<keyword evidence="6 7" id="KW-0472">Membrane</keyword>
<dbReference type="Pfam" id="PF00528">
    <property type="entry name" value="BPD_transp_1"/>
    <property type="match status" value="1"/>
</dbReference>
<dbReference type="PROSITE" id="PS50928">
    <property type="entry name" value="ABC_TM1"/>
    <property type="match status" value="1"/>
</dbReference>
<keyword evidence="2 7" id="KW-0813">Transport</keyword>
<dbReference type="RefSeq" id="WP_040141986.1">
    <property type="nucleotide sequence ID" value="NZ_CP006990.1"/>
</dbReference>
<sequence>MDTSVFTDLFDEWTDSALEWVSDNGEFLFDYIRQVLEGLYDGILWLLELPPFYVVALIVALIGWRLVNVWFAALSGVALALCFSMGLWPETMSTLALVLTATAIALAIGIPIGIAAGFFTALDRFMEPGLDLIQTLPPYIYLLPAIALLGYGPATALIATVIVAVPPAVRLTSLGIRMTPKEFIELGEALGMTPAKMFFKIRLPFALPSIMAGINQSLMMAFGMVVIAGIVGSGGLGETIYGAIRTLDIATSINAAIAIVVLTMVIDRITQSAARLGTGRKS</sequence>
<evidence type="ECO:0000256" key="3">
    <source>
        <dbReference type="ARBA" id="ARBA00022475"/>
    </source>
</evidence>
<dbReference type="KEGG" id="rei:IE4771_PD00403"/>
<dbReference type="GO" id="GO:0031460">
    <property type="term" value="P:glycine betaine transport"/>
    <property type="evidence" value="ECO:0007669"/>
    <property type="project" value="UniProtKB-ARBA"/>
</dbReference>
<dbReference type="GO" id="GO:0043190">
    <property type="term" value="C:ATP-binding cassette (ABC) transporter complex"/>
    <property type="evidence" value="ECO:0007669"/>
    <property type="project" value="TreeGrafter"/>
</dbReference>
<keyword evidence="3" id="KW-1003">Cell membrane</keyword>
<dbReference type="AlphaFoldDB" id="A0A060I7K6"/>
<evidence type="ECO:0000313" key="10">
    <source>
        <dbReference type="Proteomes" id="UP000027180"/>
    </source>
</evidence>
<dbReference type="Gene3D" id="1.10.3720.10">
    <property type="entry name" value="MetI-like"/>
    <property type="match status" value="1"/>
</dbReference>
<keyword evidence="4 7" id="KW-0812">Transmembrane</keyword>
<dbReference type="CDD" id="cd06261">
    <property type="entry name" value="TM_PBP2"/>
    <property type="match status" value="1"/>
</dbReference>
<feature type="transmembrane region" description="Helical" evidence="7">
    <location>
        <begin position="205"/>
        <end position="231"/>
    </location>
</feature>
<dbReference type="EMBL" id="CP006990">
    <property type="protein sequence ID" value="AIC30958.1"/>
    <property type="molecule type" value="Genomic_DNA"/>
</dbReference>
<dbReference type="FunFam" id="1.10.3720.10:FF:000001">
    <property type="entry name" value="Glycine betaine ABC transporter, permease"/>
    <property type="match status" value="1"/>
</dbReference>
<evidence type="ECO:0000256" key="2">
    <source>
        <dbReference type="ARBA" id="ARBA00022448"/>
    </source>
</evidence>
<geneLocation type="plasmid" evidence="9 10">
    <name>pRetIE4771d</name>
</geneLocation>
<dbReference type="SUPFAM" id="SSF161098">
    <property type="entry name" value="MetI-like"/>
    <property type="match status" value="1"/>
</dbReference>
<dbReference type="OrthoDB" id="9815258at2"/>
<dbReference type="GO" id="GO:0005275">
    <property type="term" value="F:amine transmembrane transporter activity"/>
    <property type="evidence" value="ECO:0007669"/>
    <property type="project" value="TreeGrafter"/>
</dbReference>
<evidence type="ECO:0000256" key="5">
    <source>
        <dbReference type="ARBA" id="ARBA00022989"/>
    </source>
</evidence>
<feature type="transmembrane region" description="Helical" evidence="7">
    <location>
        <begin position="139"/>
        <end position="169"/>
    </location>
</feature>
<dbReference type="Proteomes" id="UP000027180">
    <property type="component" value="Plasmid pRetIE4771d"/>
</dbReference>
<comment type="subcellular location">
    <subcellularLocation>
        <location evidence="1 7">Cell membrane</location>
        <topology evidence="1 7">Multi-pass membrane protein</topology>
    </subcellularLocation>
</comment>
<feature type="domain" description="ABC transmembrane type-1" evidence="8">
    <location>
        <begin position="91"/>
        <end position="270"/>
    </location>
</feature>
<dbReference type="PANTHER" id="PTHR47737">
    <property type="entry name" value="GLYCINE BETAINE/PROLINE BETAINE TRANSPORT SYSTEM PERMEASE PROTEIN PROW"/>
    <property type="match status" value="1"/>
</dbReference>
<proteinExistence type="inferred from homology"/>
<evidence type="ECO:0000256" key="4">
    <source>
        <dbReference type="ARBA" id="ARBA00022692"/>
    </source>
</evidence>
<evidence type="ECO:0000313" key="9">
    <source>
        <dbReference type="EMBL" id="AIC30958.1"/>
    </source>
</evidence>
<protein>
    <submittedName>
        <fullName evidence="9">Glycine betaine/L-proline ABC transporter permease protein</fullName>
    </submittedName>
</protein>
<dbReference type="GO" id="GO:0015226">
    <property type="term" value="F:carnitine transmembrane transporter activity"/>
    <property type="evidence" value="ECO:0007669"/>
    <property type="project" value="TreeGrafter"/>
</dbReference>
<accession>A0A060I7K6</accession>
<feature type="transmembrane region" description="Helical" evidence="7">
    <location>
        <begin position="70"/>
        <end position="88"/>
    </location>
</feature>
<gene>
    <name evidence="9" type="ORF">IE4771_PD00403</name>
</gene>
<dbReference type="GO" id="GO:0015871">
    <property type="term" value="P:choline transport"/>
    <property type="evidence" value="ECO:0007669"/>
    <property type="project" value="TreeGrafter"/>
</dbReference>